<protein>
    <recommendedName>
        <fullName evidence="3">F-box protein</fullName>
    </recommendedName>
</protein>
<gene>
    <name evidence="1" type="ORF">EST38_g5867</name>
</gene>
<dbReference type="AlphaFoldDB" id="A0A4Q2DL63"/>
<keyword evidence="2" id="KW-1185">Reference proteome</keyword>
<sequence length="276" mass="31134">MSKEAKVNLTLTDIGSVSESLGPLFSALRASWILSSQDTDVDTNGSRLSAQSDILDLRIYEDSGCSGIKCWVTDNKLPTRFNDDNPPANLVVSYDDISITLLLVAIADHLDFSSLRSLKISSCYGLEDYVLALFMNLIKLNTISISDNYGTFTNFFKVFQKQGSDTTSPSFPALRSVHLNNIDFDGSRAGRADDAVRTLITAFEDRKSSHPIRQLTISNCINFSEAHWKDLRASSISEDVDMEWDEYEDIRQYSDYDDYDYYDDHNDFDTFGYISD</sequence>
<reference evidence="1 2" key="1">
    <citation type="submission" date="2019-01" db="EMBL/GenBank/DDBJ databases">
        <title>Draft genome sequence of Psathyrella aberdarensis IHI B618.</title>
        <authorList>
            <person name="Buettner E."/>
            <person name="Kellner H."/>
        </authorList>
    </citation>
    <scope>NUCLEOTIDE SEQUENCE [LARGE SCALE GENOMIC DNA]</scope>
    <source>
        <strain evidence="1 2">IHI B618</strain>
    </source>
</reference>
<dbReference type="Proteomes" id="UP000290288">
    <property type="component" value="Unassembled WGS sequence"/>
</dbReference>
<dbReference type="SUPFAM" id="SSF52047">
    <property type="entry name" value="RNI-like"/>
    <property type="match status" value="1"/>
</dbReference>
<name>A0A4Q2DL63_9AGAR</name>
<evidence type="ECO:0008006" key="3">
    <source>
        <dbReference type="Google" id="ProtNLM"/>
    </source>
</evidence>
<evidence type="ECO:0000313" key="1">
    <source>
        <dbReference type="EMBL" id="RXW19996.1"/>
    </source>
</evidence>
<accession>A0A4Q2DL63</accession>
<organism evidence="1 2">
    <name type="scientific">Candolleomyces aberdarensis</name>
    <dbReference type="NCBI Taxonomy" id="2316362"/>
    <lineage>
        <taxon>Eukaryota</taxon>
        <taxon>Fungi</taxon>
        <taxon>Dikarya</taxon>
        <taxon>Basidiomycota</taxon>
        <taxon>Agaricomycotina</taxon>
        <taxon>Agaricomycetes</taxon>
        <taxon>Agaricomycetidae</taxon>
        <taxon>Agaricales</taxon>
        <taxon>Agaricineae</taxon>
        <taxon>Psathyrellaceae</taxon>
        <taxon>Candolleomyces</taxon>
    </lineage>
</organism>
<proteinExistence type="predicted"/>
<comment type="caution">
    <text evidence="1">The sequence shown here is derived from an EMBL/GenBank/DDBJ whole genome shotgun (WGS) entry which is preliminary data.</text>
</comment>
<evidence type="ECO:0000313" key="2">
    <source>
        <dbReference type="Proteomes" id="UP000290288"/>
    </source>
</evidence>
<dbReference type="STRING" id="2316362.A0A4Q2DL63"/>
<dbReference type="OrthoDB" id="3172239at2759"/>
<dbReference type="EMBL" id="SDEE01000172">
    <property type="protein sequence ID" value="RXW19996.1"/>
    <property type="molecule type" value="Genomic_DNA"/>
</dbReference>